<name>A0A914KM55_MELIC</name>
<accession>A0A914KM55</accession>
<evidence type="ECO:0000313" key="2">
    <source>
        <dbReference type="Proteomes" id="UP000887563"/>
    </source>
</evidence>
<dbReference type="AlphaFoldDB" id="A0A914KM55"/>
<keyword evidence="1" id="KW-1133">Transmembrane helix</keyword>
<dbReference type="InterPro" id="IPR015449">
    <property type="entry name" value="K_chnl_Ca-activ_SK"/>
</dbReference>
<dbReference type="WBParaSite" id="Minc3s00047g02546">
    <property type="protein sequence ID" value="Minc3s00047g02546"/>
    <property type="gene ID" value="Minc3s00047g02546"/>
</dbReference>
<dbReference type="Proteomes" id="UP000887563">
    <property type="component" value="Unplaced"/>
</dbReference>
<dbReference type="GO" id="GO:0016020">
    <property type="term" value="C:membrane"/>
    <property type="evidence" value="ECO:0007669"/>
    <property type="project" value="InterPro"/>
</dbReference>
<protein>
    <submittedName>
        <fullName evidence="3">Uncharacterized protein</fullName>
    </submittedName>
</protein>
<keyword evidence="1" id="KW-0472">Membrane</keyword>
<dbReference type="GO" id="GO:0016286">
    <property type="term" value="F:small conductance calcium-activated potassium channel activity"/>
    <property type="evidence" value="ECO:0007669"/>
    <property type="project" value="InterPro"/>
</dbReference>
<proteinExistence type="predicted"/>
<organism evidence="2 3">
    <name type="scientific">Meloidogyne incognita</name>
    <name type="common">Southern root-knot nematode worm</name>
    <name type="synonym">Oxyuris incognita</name>
    <dbReference type="NCBI Taxonomy" id="6306"/>
    <lineage>
        <taxon>Eukaryota</taxon>
        <taxon>Metazoa</taxon>
        <taxon>Ecdysozoa</taxon>
        <taxon>Nematoda</taxon>
        <taxon>Chromadorea</taxon>
        <taxon>Rhabditida</taxon>
        <taxon>Tylenchina</taxon>
        <taxon>Tylenchomorpha</taxon>
        <taxon>Tylenchoidea</taxon>
        <taxon>Meloidogynidae</taxon>
        <taxon>Meloidogyninae</taxon>
        <taxon>Meloidogyne</taxon>
        <taxon>Meloidogyne incognita group</taxon>
    </lineage>
</organism>
<sequence length="62" mass="6862">MRCKLQLTALKIVTKNSLPSLFLRSACVASTLLLIASLVNYHRTEVKIALIDSGAELIIFLF</sequence>
<reference evidence="3" key="1">
    <citation type="submission" date="2022-11" db="UniProtKB">
        <authorList>
            <consortium name="WormBaseParasite"/>
        </authorList>
    </citation>
    <scope>IDENTIFICATION</scope>
</reference>
<evidence type="ECO:0000256" key="1">
    <source>
        <dbReference type="SAM" id="Phobius"/>
    </source>
</evidence>
<dbReference type="Pfam" id="PF03530">
    <property type="entry name" value="SK_channel"/>
    <property type="match status" value="1"/>
</dbReference>
<keyword evidence="1" id="KW-0812">Transmembrane</keyword>
<keyword evidence="2" id="KW-1185">Reference proteome</keyword>
<evidence type="ECO:0000313" key="3">
    <source>
        <dbReference type="WBParaSite" id="Minc3s00047g02546"/>
    </source>
</evidence>
<feature type="transmembrane region" description="Helical" evidence="1">
    <location>
        <begin position="21"/>
        <end position="41"/>
    </location>
</feature>